<dbReference type="EnsemblMetazoa" id="XM_028275685.2">
    <property type="protein sequence ID" value="XP_028131486.1"/>
    <property type="gene ID" value="LOC114327162"/>
</dbReference>
<dbReference type="RefSeq" id="XP_028131486.1">
    <property type="nucleotide sequence ID" value="XM_028275685.1"/>
</dbReference>
<evidence type="ECO:0000313" key="3">
    <source>
        <dbReference type="Proteomes" id="UP001652700"/>
    </source>
</evidence>
<reference evidence="4" key="1">
    <citation type="submission" date="2025-04" db="UniProtKB">
        <authorList>
            <consortium name="RefSeq"/>
        </authorList>
    </citation>
    <scope>IDENTIFICATION</scope>
    <source>
        <tissue evidence="4">Whole insect</tissue>
    </source>
</reference>
<evidence type="ECO:0000256" key="1">
    <source>
        <dbReference type="SAM" id="Phobius"/>
    </source>
</evidence>
<dbReference type="AlphaFoldDB" id="A0A6P7F7K3"/>
<name>A0A6P7F7K3_DIAVI</name>
<dbReference type="FunCoup" id="A0A6P7F7K3">
    <property type="interactions" value="296"/>
</dbReference>
<organism evidence="4">
    <name type="scientific">Diabrotica virgifera virgifera</name>
    <name type="common">western corn rootworm</name>
    <dbReference type="NCBI Taxonomy" id="50390"/>
    <lineage>
        <taxon>Eukaryota</taxon>
        <taxon>Metazoa</taxon>
        <taxon>Ecdysozoa</taxon>
        <taxon>Arthropoda</taxon>
        <taxon>Hexapoda</taxon>
        <taxon>Insecta</taxon>
        <taxon>Pterygota</taxon>
        <taxon>Neoptera</taxon>
        <taxon>Endopterygota</taxon>
        <taxon>Coleoptera</taxon>
        <taxon>Polyphaga</taxon>
        <taxon>Cucujiformia</taxon>
        <taxon>Chrysomeloidea</taxon>
        <taxon>Chrysomelidae</taxon>
        <taxon>Galerucinae</taxon>
        <taxon>Diabroticina</taxon>
        <taxon>Diabroticites</taxon>
        <taxon>Diabrotica</taxon>
    </lineage>
</organism>
<gene>
    <name evidence="4" type="primary">LOC114327162</name>
</gene>
<dbReference type="KEGG" id="dvv:114327162"/>
<dbReference type="OrthoDB" id="5804148at2759"/>
<proteinExistence type="predicted"/>
<keyword evidence="1" id="KW-1133">Transmembrane helix</keyword>
<reference evidence="2" key="2">
    <citation type="submission" date="2025-05" db="UniProtKB">
        <authorList>
            <consortium name="EnsemblMetazoa"/>
        </authorList>
    </citation>
    <scope>IDENTIFICATION</scope>
</reference>
<dbReference type="PANTHER" id="PTHR38001">
    <property type="entry name" value="PROTEIN CEBPZOS"/>
    <property type="match status" value="1"/>
</dbReference>
<keyword evidence="3" id="KW-1185">Reference proteome</keyword>
<evidence type="ECO:0000313" key="4">
    <source>
        <dbReference type="RefSeq" id="XP_028131486.1"/>
    </source>
</evidence>
<dbReference type="PANTHER" id="PTHR38001:SF1">
    <property type="entry name" value="PROTEIN CEBPZOS"/>
    <property type="match status" value="1"/>
</dbReference>
<accession>A0A6P7F7K3</accession>
<evidence type="ECO:0000313" key="2">
    <source>
        <dbReference type="EnsemblMetazoa" id="XP_028131486.1"/>
    </source>
</evidence>
<feature type="transmembrane region" description="Helical" evidence="1">
    <location>
        <begin position="17"/>
        <end position="37"/>
    </location>
</feature>
<dbReference type="GeneID" id="114327162"/>
<keyword evidence="1" id="KW-0472">Membrane</keyword>
<sequence>MLIKNPKPAVRKWLKRGAVALFVIEGASFVGSYFLWYRVNTDRDTRKYLYQNYPSVLEAYYKIGETFDSQNQIRQIDLAYWNKES</sequence>
<dbReference type="InParanoid" id="A0A6P7F7K3"/>
<protein>
    <submittedName>
        <fullName evidence="4">Protein CEBPZOS</fullName>
    </submittedName>
</protein>
<dbReference type="InterPro" id="IPR037764">
    <property type="entry name" value="CEBPZOS"/>
</dbReference>
<dbReference type="Proteomes" id="UP001652700">
    <property type="component" value="Unplaced"/>
</dbReference>
<keyword evidence="1" id="KW-0812">Transmembrane</keyword>